<evidence type="ECO:0000256" key="8">
    <source>
        <dbReference type="ARBA" id="ARBA00035655"/>
    </source>
</evidence>
<keyword evidence="3" id="KW-1003">Cell membrane</keyword>
<dbReference type="OrthoDB" id="5342349at2"/>
<keyword evidence="6 9" id="KW-1133">Transmembrane helix</keyword>
<dbReference type="InterPro" id="IPR007272">
    <property type="entry name" value="Sulf_transp_TsuA/YedE"/>
</dbReference>
<dbReference type="Proteomes" id="UP000231658">
    <property type="component" value="Unassembled WGS sequence"/>
</dbReference>
<protein>
    <submittedName>
        <fullName evidence="10">Uncharacterized protein</fullName>
    </submittedName>
</protein>
<dbReference type="GO" id="GO:0005886">
    <property type="term" value="C:plasma membrane"/>
    <property type="evidence" value="ECO:0007669"/>
    <property type="project" value="UniProtKB-SubCell"/>
</dbReference>
<feature type="transmembrane region" description="Helical" evidence="9">
    <location>
        <begin position="294"/>
        <end position="312"/>
    </location>
</feature>
<evidence type="ECO:0000256" key="9">
    <source>
        <dbReference type="SAM" id="Phobius"/>
    </source>
</evidence>
<proteinExistence type="inferred from homology"/>
<gene>
    <name evidence="10" type="ORF">MTBPR1_40038</name>
</gene>
<accession>A0A1C3RIE4</accession>
<name>A0A1C3RIE4_9PROT</name>
<dbReference type="PANTHER" id="PTHR30574">
    <property type="entry name" value="INNER MEMBRANE PROTEIN YEDE"/>
    <property type="match status" value="1"/>
</dbReference>
<keyword evidence="5 9" id="KW-0812">Transmembrane</keyword>
<dbReference type="Pfam" id="PF04143">
    <property type="entry name" value="Sulf_transp"/>
    <property type="match status" value="1"/>
</dbReference>
<keyword evidence="7 9" id="KW-0472">Membrane</keyword>
<organism evidence="10 11">
    <name type="scientific">Candidatus Terasakiella magnetica</name>
    <dbReference type="NCBI Taxonomy" id="1867952"/>
    <lineage>
        <taxon>Bacteria</taxon>
        <taxon>Pseudomonadati</taxon>
        <taxon>Pseudomonadota</taxon>
        <taxon>Alphaproteobacteria</taxon>
        <taxon>Rhodospirillales</taxon>
        <taxon>Terasakiellaceae</taxon>
        <taxon>Terasakiella</taxon>
    </lineage>
</organism>
<feature type="transmembrane region" description="Helical" evidence="9">
    <location>
        <begin position="318"/>
        <end position="339"/>
    </location>
</feature>
<feature type="transmembrane region" description="Helical" evidence="9">
    <location>
        <begin position="177"/>
        <end position="196"/>
    </location>
</feature>
<keyword evidence="2" id="KW-0813">Transport</keyword>
<feature type="transmembrane region" description="Helical" evidence="9">
    <location>
        <begin position="203"/>
        <end position="226"/>
    </location>
</feature>
<comment type="subcellular location">
    <subcellularLocation>
        <location evidence="1">Cell inner membrane</location>
        <topology evidence="1">Multi-pass membrane protein</topology>
    </subcellularLocation>
</comment>
<comment type="similarity">
    <text evidence="8">Belongs to the TsuA/YedE (TC 9.B.102) family.</text>
</comment>
<feature type="transmembrane region" description="Helical" evidence="9">
    <location>
        <begin position="12"/>
        <end position="28"/>
    </location>
</feature>
<reference evidence="10 11" key="1">
    <citation type="submission" date="2016-07" db="EMBL/GenBank/DDBJ databases">
        <authorList>
            <person name="Lefevre C.T."/>
        </authorList>
    </citation>
    <scope>NUCLEOTIDE SEQUENCE [LARGE SCALE GENOMIC DNA]</scope>
    <source>
        <strain evidence="10">PR1</strain>
    </source>
</reference>
<feature type="transmembrane region" description="Helical" evidence="9">
    <location>
        <begin position="246"/>
        <end position="274"/>
    </location>
</feature>
<evidence type="ECO:0000256" key="1">
    <source>
        <dbReference type="ARBA" id="ARBA00004429"/>
    </source>
</evidence>
<sequence length="361" mass="38336">MFEELEPTDIMLVGGGLIGLIFGLLGQSSRFCFRQAVAESFESKRAGQLRGWLIATLIAVAGTQALLPAFEIDLGESAYWVESLPIFSLVAGGIMFGIGMMLARGCAGRQVVLAATGNLRSLIVIMTIALTGYMTMRGLFAPVRQQIEGLWQMPLENPDVIQSLAAMISFDADVVRIWAVVVAALLALVLVLRSVILRENLYLTLASVIIGSIVAGGWYVTGVIGYDDFEPQRLESLTFVAPGGNAMQFLMIYTGATANFGIMLIGGVIAGSFISALTRRELKLQSFSQPNEMLRYLLGGALMGSGAVMAIGCSIGQGLSGISTLGFSSIISLSAIIVGSRIGHVIMKRQENVQGNLAAAE</sequence>
<evidence type="ECO:0000313" key="11">
    <source>
        <dbReference type="Proteomes" id="UP000231658"/>
    </source>
</evidence>
<feature type="transmembrane region" description="Helical" evidence="9">
    <location>
        <begin position="49"/>
        <end position="67"/>
    </location>
</feature>
<evidence type="ECO:0000256" key="3">
    <source>
        <dbReference type="ARBA" id="ARBA00022475"/>
    </source>
</evidence>
<dbReference type="RefSeq" id="WP_069189082.1">
    <property type="nucleotide sequence ID" value="NZ_FLYE01000034.1"/>
</dbReference>
<keyword evidence="11" id="KW-1185">Reference proteome</keyword>
<evidence type="ECO:0000256" key="5">
    <source>
        <dbReference type="ARBA" id="ARBA00022692"/>
    </source>
</evidence>
<keyword evidence="4" id="KW-0997">Cell inner membrane</keyword>
<evidence type="ECO:0000256" key="2">
    <source>
        <dbReference type="ARBA" id="ARBA00022448"/>
    </source>
</evidence>
<dbReference type="AlphaFoldDB" id="A0A1C3RIE4"/>
<dbReference type="STRING" id="1867952.MTBPR1_40038"/>
<feature type="transmembrane region" description="Helical" evidence="9">
    <location>
        <begin position="111"/>
        <end position="134"/>
    </location>
</feature>
<dbReference type="PANTHER" id="PTHR30574:SF1">
    <property type="entry name" value="SULPHUR TRANSPORT DOMAIN-CONTAINING PROTEIN"/>
    <property type="match status" value="1"/>
</dbReference>
<feature type="transmembrane region" description="Helical" evidence="9">
    <location>
        <begin position="79"/>
        <end position="99"/>
    </location>
</feature>
<evidence type="ECO:0000256" key="4">
    <source>
        <dbReference type="ARBA" id="ARBA00022519"/>
    </source>
</evidence>
<evidence type="ECO:0000256" key="7">
    <source>
        <dbReference type="ARBA" id="ARBA00023136"/>
    </source>
</evidence>
<evidence type="ECO:0000256" key="6">
    <source>
        <dbReference type="ARBA" id="ARBA00022989"/>
    </source>
</evidence>
<evidence type="ECO:0000313" key="10">
    <source>
        <dbReference type="EMBL" id="SCA57015.1"/>
    </source>
</evidence>
<dbReference type="EMBL" id="FLYE01000034">
    <property type="protein sequence ID" value="SCA57015.1"/>
    <property type="molecule type" value="Genomic_DNA"/>
</dbReference>